<feature type="domain" description="Glycosyl transferase family 1" evidence="3">
    <location>
        <begin position="255"/>
        <end position="406"/>
    </location>
</feature>
<evidence type="ECO:0000313" key="4">
    <source>
        <dbReference type="EMBL" id="KAK8537801.1"/>
    </source>
</evidence>
<keyword evidence="1" id="KW-0328">Glycosyltransferase</keyword>
<dbReference type="Proteomes" id="UP001472677">
    <property type="component" value="Unassembled WGS sequence"/>
</dbReference>
<gene>
    <name evidence="4" type="ORF">V6N12_043948</name>
</gene>
<evidence type="ECO:0000313" key="5">
    <source>
        <dbReference type="Proteomes" id="UP001472677"/>
    </source>
</evidence>
<dbReference type="Pfam" id="PF00534">
    <property type="entry name" value="Glycos_transf_1"/>
    <property type="match status" value="1"/>
</dbReference>
<name>A0ABR2DIR2_9ROSI</name>
<feature type="transmembrane region" description="Helical" evidence="2">
    <location>
        <begin position="12"/>
        <end position="37"/>
    </location>
</feature>
<keyword evidence="1" id="KW-0808">Transferase</keyword>
<dbReference type="PANTHER" id="PTHR46686">
    <property type="entry name" value="GLYCOSYLTRANSFERASE"/>
    <property type="match status" value="1"/>
</dbReference>
<evidence type="ECO:0000259" key="3">
    <source>
        <dbReference type="Pfam" id="PF00534"/>
    </source>
</evidence>
<proteinExistence type="predicted"/>
<dbReference type="PANTHER" id="PTHR46686:SF5">
    <property type="entry name" value="GLYCOSYLTRANSFERASE"/>
    <property type="match status" value="1"/>
</dbReference>
<dbReference type="CDD" id="cd03801">
    <property type="entry name" value="GT4_PimA-like"/>
    <property type="match status" value="1"/>
</dbReference>
<sequence length="441" mass="50238">MAFNNKPKKLHLIFHFNAFATLLFILVFTVPLLFIILHTSTSSLCTSCVSDNLKAWSGDLRDAQFAWNRLPFLRIRSPPVVLKIAVFFTEMANWHRSWRHGVPCLQQYNLHLALARRGHRVHVFTSPLVNRDHPGTRVQHFPIPLEFISMKVKRRVALPHRLARNLKNLAVSWHVIGLEPMSPAFNDSLYGVVPKVLDEIRFFHKYNYHAAISDSCGEMLWDVYQIPRRRVHVILNGVDEHDFQNDLSLGLEFRAKIGVPISGSLLGVAGRLVKDKGHPLLYEAFSKLITKHPHVYMIVTGNGLWENRYKELGHQVQVLGSMSPSKLKAFYNAMDIFVNPTLRPQGLDLMLIEAMMSGKAVVASSFPSIVVNNEFGFMFSPKAESLLEELEEVVREGPKRLAQRGKTAQEYAASMFTASKMALAYERLFLCIKNDTFCVYP</sequence>
<evidence type="ECO:0000256" key="1">
    <source>
        <dbReference type="ARBA" id="ARBA00022676"/>
    </source>
</evidence>
<keyword evidence="2" id="KW-1133">Transmembrane helix</keyword>
<dbReference type="InterPro" id="IPR001296">
    <property type="entry name" value="Glyco_trans_1"/>
</dbReference>
<keyword evidence="2" id="KW-0472">Membrane</keyword>
<accession>A0ABR2DIR2</accession>
<dbReference type="EMBL" id="JBBPBM010000028">
    <property type="protein sequence ID" value="KAK8537801.1"/>
    <property type="molecule type" value="Genomic_DNA"/>
</dbReference>
<protein>
    <recommendedName>
        <fullName evidence="3">Glycosyl transferase family 1 domain-containing protein</fullName>
    </recommendedName>
</protein>
<reference evidence="4 5" key="1">
    <citation type="journal article" date="2024" name="G3 (Bethesda)">
        <title>Genome assembly of Hibiscus sabdariffa L. provides insights into metabolisms of medicinal natural products.</title>
        <authorList>
            <person name="Kim T."/>
        </authorList>
    </citation>
    <scope>NUCLEOTIDE SEQUENCE [LARGE SCALE GENOMIC DNA]</scope>
    <source>
        <strain evidence="4">TK-2024</strain>
        <tissue evidence="4">Old leaves</tissue>
    </source>
</reference>
<dbReference type="Gene3D" id="3.40.50.2000">
    <property type="entry name" value="Glycogen Phosphorylase B"/>
    <property type="match status" value="2"/>
</dbReference>
<comment type="caution">
    <text evidence="4">The sequence shown here is derived from an EMBL/GenBank/DDBJ whole genome shotgun (WGS) entry which is preliminary data.</text>
</comment>
<organism evidence="4 5">
    <name type="scientific">Hibiscus sabdariffa</name>
    <name type="common">roselle</name>
    <dbReference type="NCBI Taxonomy" id="183260"/>
    <lineage>
        <taxon>Eukaryota</taxon>
        <taxon>Viridiplantae</taxon>
        <taxon>Streptophyta</taxon>
        <taxon>Embryophyta</taxon>
        <taxon>Tracheophyta</taxon>
        <taxon>Spermatophyta</taxon>
        <taxon>Magnoliopsida</taxon>
        <taxon>eudicotyledons</taxon>
        <taxon>Gunneridae</taxon>
        <taxon>Pentapetalae</taxon>
        <taxon>rosids</taxon>
        <taxon>malvids</taxon>
        <taxon>Malvales</taxon>
        <taxon>Malvaceae</taxon>
        <taxon>Malvoideae</taxon>
        <taxon>Hibiscus</taxon>
    </lineage>
</organism>
<evidence type="ECO:0000256" key="2">
    <source>
        <dbReference type="SAM" id="Phobius"/>
    </source>
</evidence>
<keyword evidence="2" id="KW-0812">Transmembrane</keyword>
<dbReference type="SUPFAM" id="SSF53756">
    <property type="entry name" value="UDP-Glycosyltransferase/glycogen phosphorylase"/>
    <property type="match status" value="1"/>
</dbReference>
<keyword evidence="5" id="KW-1185">Reference proteome</keyword>